<dbReference type="Gene3D" id="3.30.470.20">
    <property type="entry name" value="ATP-grasp fold, B domain"/>
    <property type="match status" value="2"/>
</dbReference>
<evidence type="ECO:0008006" key="4">
    <source>
        <dbReference type="Google" id="ProtNLM"/>
    </source>
</evidence>
<gene>
    <name evidence="2" type="ORF">PPERSA_10142</name>
</gene>
<reference evidence="2 3" key="1">
    <citation type="journal article" date="2015" name="Sci. Rep.">
        <title>Genome of the facultative scuticociliatosis pathogen Pseudocohnilembus persalinus provides insight into its virulence through horizontal gene transfer.</title>
        <authorList>
            <person name="Xiong J."/>
            <person name="Wang G."/>
            <person name="Cheng J."/>
            <person name="Tian M."/>
            <person name="Pan X."/>
            <person name="Warren A."/>
            <person name="Jiang C."/>
            <person name="Yuan D."/>
            <person name="Miao W."/>
        </authorList>
    </citation>
    <scope>NUCLEOTIDE SEQUENCE [LARGE SCALE GENOMIC DNA]</scope>
    <source>
        <strain evidence="2">36N120E</strain>
    </source>
</reference>
<evidence type="ECO:0000256" key="1">
    <source>
        <dbReference type="SAM" id="MobiDB-lite"/>
    </source>
</evidence>
<accession>A0A0V0QM72</accession>
<protein>
    <recommendedName>
        <fullName evidence="4">Tubulin-tyrosine ligase family protein</fullName>
    </recommendedName>
</protein>
<dbReference type="OrthoDB" id="196367at2759"/>
<feature type="compositionally biased region" description="Basic and acidic residues" evidence="1">
    <location>
        <begin position="376"/>
        <end position="390"/>
    </location>
</feature>
<feature type="compositionally biased region" description="Low complexity" evidence="1">
    <location>
        <begin position="576"/>
        <end position="601"/>
    </location>
</feature>
<dbReference type="Pfam" id="PF03133">
    <property type="entry name" value="TTL"/>
    <property type="match status" value="2"/>
</dbReference>
<feature type="region of interest" description="Disordered" evidence="1">
    <location>
        <begin position="1001"/>
        <end position="1026"/>
    </location>
</feature>
<feature type="compositionally biased region" description="Low complexity" evidence="1">
    <location>
        <begin position="343"/>
        <end position="360"/>
    </location>
</feature>
<keyword evidence="3" id="KW-1185">Reference proteome</keyword>
<dbReference type="PANTHER" id="PTHR46069">
    <property type="entry name" value="TUBULIN TYROSINE LIGASE"/>
    <property type="match status" value="1"/>
</dbReference>
<feature type="compositionally biased region" description="Polar residues" evidence="1">
    <location>
        <begin position="398"/>
        <end position="410"/>
    </location>
</feature>
<name>A0A0V0QM72_PSEPJ</name>
<evidence type="ECO:0000313" key="2">
    <source>
        <dbReference type="EMBL" id="KRX03061.1"/>
    </source>
</evidence>
<proteinExistence type="predicted"/>
<organism evidence="2 3">
    <name type="scientific">Pseudocohnilembus persalinus</name>
    <name type="common">Ciliate</name>
    <dbReference type="NCBI Taxonomy" id="266149"/>
    <lineage>
        <taxon>Eukaryota</taxon>
        <taxon>Sar</taxon>
        <taxon>Alveolata</taxon>
        <taxon>Ciliophora</taxon>
        <taxon>Intramacronucleata</taxon>
        <taxon>Oligohymenophorea</taxon>
        <taxon>Scuticociliatia</taxon>
        <taxon>Philasterida</taxon>
        <taxon>Pseudocohnilembidae</taxon>
        <taxon>Pseudocohnilembus</taxon>
    </lineage>
</organism>
<feature type="compositionally biased region" description="Acidic residues" evidence="1">
    <location>
        <begin position="1005"/>
        <end position="1020"/>
    </location>
</feature>
<feature type="region of interest" description="Disordered" evidence="1">
    <location>
        <begin position="337"/>
        <end position="419"/>
    </location>
</feature>
<dbReference type="SUPFAM" id="SSF56059">
    <property type="entry name" value="Glutathione synthetase ATP-binding domain-like"/>
    <property type="match status" value="1"/>
</dbReference>
<sequence>MENIYPGYNVPVNNDQNKNMEISSNQQFEKKNQNYQGLIQNQTQNINQKGETDFYEYKKSRIPNIQKLQQTSKNSQKNEEQSTFKDIPVTYRAHQKQIDSLGLQQGLNLNEKRRHVLSKIIGQFQNKNQNQKLETKKSMQGFGLHVKSLNGQQQQRQIIPHKYTQQQLKLMQAQRFQQYQQMIAKSHQQQNQQHNFQGRIIDKQNPNFQLDRTLALLYSQQNYQNKVIEQINEKSNLQNSTIISKENKDQFVQLLDGQYLNQNNNSSVLNKRNLRSQTYQQQPSQKQLIDNIEKSIQETQTIKNLLNQDFLKLSQQQQFQLLSQHQQLENMQNGEYDNNFYYQNCSDDNQNSNTQNNEQNNNDDENEKIDNLSFQEQKEQKDKTPKKNNDNNDNFNDVTPTKNDSPTKQKLPQFPKKKDLQNKAGLQPFKFGNQESQQMEVFNRKFYLLRDFNFKINYSNDIFIPVLENLTAPYTIYIGRGNNKGMIKRRWWWQIVDDESQKENCHFIWTQLKVEKFLNQIPKLSEYKNIASNDDSQNTQLNTNNELQNKNSLNQSQITVLNGQEQPEENQKKQIKNIQNQSPKKLQKQNQKSNSKNNNNKHNQEQVDPLTKIFSANDLKDFQNYNQKYKKKDEDLEAFDFSYRFQFLNQEKVKKIQKYENSNQFKVHNHLEFNWQLGNKKALFYNMQQYYTLQKKNVFDYLPLTFHIKNGLQDKEFKNFLRFFREQEKAMKKQDSQKLAKNKKKIKNIWIVKPGEISNRGNGISVCDNINQILTILSKKEKHASTGKEKTYILQQYLDKPFLYNKRKFDIRCYMLITCVNSCLKAYWYSEGYIRTSGSEFDLSDVTDVFTHLTNDAIQKDCDNYAKFEEGNKEYSKDAVKATYLKLDPNQRQNTFEIFGLDFMIDSEFKPWLIEINTNPDITTTCSALLARIVPNMVENALRIGLDPFFPPPINWPNPKKHQVQDNILDNNKFSLIFDSQVDGDEVKKLYQDQKLDIDGIGHIDEEEEMNDTDVEEEDKTENTGF</sequence>
<dbReference type="PANTHER" id="PTHR46069:SF1">
    <property type="entry name" value="CHROMOSOME UNDETERMINED SCAFFOLD_125, WHOLE GENOME SHOTGUN SEQUENCE"/>
    <property type="match status" value="1"/>
</dbReference>
<dbReference type="PROSITE" id="PS51221">
    <property type="entry name" value="TTL"/>
    <property type="match status" value="1"/>
</dbReference>
<feature type="region of interest" description="Disordered" evidence="1">
    <location>
        <begin position="563"/>
        <end position="606"/>
    </location>
</feature>
<dbReference type="InParanoid" id="A0A0V0QM72"/>
<feature type="region of interest" description="Disordered" evidence="1">
    <location>
        <begin position="67"/>
        <end position="88"/>
    </location>
</feature>
<evidence type="ECO:0000313" key="3">
    <source>
        <dbReference type="Proteomes" id="UP000054937"/>
    </source>
</evidence>
<comment type="caution">
    <text evidence="2">The sequence shown here is derived from an EMBL/GenBank/DDBJ whole genome shotgun (WGS) entry which is preliminary data.</text>
</comment>
<dbReference type="AlphaFoldDB" id="A0A0V0QM72"/>
<dbReference type="Proteomes" id="UP000054937">
    <property type="component" value="Unassembled WGS sequence"/>
</dbReference>
<dbReference type="EMBL" id="LDAU01000144">
    <property type="protein sequence ID" value="KRX03061.1"/>
    <property type="molecule type" value="Genomic_DNA"/>
</dbReference>
<dbReference type="InterPro" id="IPR004344">
    <property type="entry name" value="TTL/TTLL_fam"/>
</dbReference>